<dbReference type="AlphaFoldDB" id="A0A9W6TK35"/>
<protein>
    <submittedName>
        <fullName evidence="1">Unnamed protein product</fullName>
    </submittedName>
</protein>
<dbReference type="Proteomes" id="UP001165083">
    <property type="component" value="Unassembled WGS sequence"/>
</dbReference>
<proteinExistence type="predicted"/>
<accession>A0A9W6TK35</accession>
<reference evidence="1" key="1">
    <citation type="submission" date="2023-04" db="EMBL/GenBank/DDBJ databases">
        <title>Phytophthora lilii NBRC 32176.</title>
        <authorList>
            <person name="Ichikawa N."/>
            <person name="Sato H."/>
            <person name="Tonouchi N."/>
        </authorList>
    </citation>
    <scope>NUCLEOTIDE SEQUENCE</scope>
    <source>
        <strain evidence="1">NBRC 32176</strain>
    </source>
</reference>
<evidence type="ECO:0000313" key="2">
    <source>
        <dbReference type="Proteomes" id="UP001165083"/>
    </source>
</evidence>
<name>A0A9W6TK35_9STRA</name>
<organism evidence="1 2">
    <name type="scientific">Phytophthora lilii</name>
    <dbReference type="NCBI Taxonomy" id="2077276"/>
    <lineage>
        <taxon>Eukaryota</taxon>
        <taxon>Sar</taxon>
        <taxon>Stramenopiles</taxon>
        <taxon>Oomycota</taxon>
        <taxon>Peronosporomycetes</taxon>
        <taxon>Peronosporales</taxon>
        <taxon>Peronosporaceae</taxon>
        <taxon>Phytophthora</taxon>
    </lineage>
</organism>
<keyword evidence="2" id="KW-1185">Reference proteome</keyword>
<comment type="caution">
    <text evidence="1">The sequence shown here is derived from an EMBL/GenBank/DDBJ whole genome shotgun (WGS) entry which is preliminary data.</text>
</comment>
<evidence type="ECO:0000313" key="1">
    <source>
        <dbReference type="EMBL" id="GMF14239.1"/>
    </source>
</evidence>
<dbReference type="EMBL" id="BSXW01000187">
    <property type="protein sequence ID" value="GMF14239.1"/>
    <property type="molecule type" value="Genomic_DNA"/>
</dbReference>
<gene>
    <name evidence="1" type="ORF">Plil01_000462000</name>
</gene>
<dbReference type="OrthoDB" id="164008at2759"/>
<sequence length="297" mass="33632">MLLSSLRRCDGARCIRGISSIAQSSVVHPVGVGPSQLLQRRTFLTSPRVTSYVMARAKVLHLAARSFLAYNQIIELDRASSPLSRYFTRSATLRERVYMYLVCLIPPDQPIDLPEFLSGAKQAAQVVLHQIYSKEWAHNSSEDVEMCYPALTEVASEECVSKWMAKLEAQREALHLPAGTKFTLEKLEVHDARLAEAGYEYADADPDQKNDTCSMYHMNEAVSMKVRFAVTEHLLASRKDGEDHPTRHTLKSTFDWIFYSDVSRARLVDWHITEATPFKLEFATDKRQVKAKIPAPV</sequence>